<dbReference type="Gene3D" id="3.30.70.1400">
    <property type="entry name" value="Aminomethyltransferase beta-barrel domains"/>
    <property type="match status" value="1"/>
</dbReference>
<keyword evidence="2" id="KW-0812">Transmembrane</keyword>
<dbReference type="InterPro" id="IPR029043">
    <property type="entry name" value="GcvT/YgfZ_C"/>
</dbReference>
<dbReference type="EMBL" id="CAEZWH010000056">
    <property type="protein sequence ID" value="CAB4649892.1"/>
    <property type="molecule type" value="Genomic_DNA"/>
</dbReference>
<keyword evidence="2" id="KW-1133">Transmembrane helix</keyword>
<feature type="transmembrane region" description="Helical" evidence="2">
    <location>
        <begin position="7"/>
        <end position="24"/>
    </location>
</feature>
<dbReference type="GO" id="GO:0005739">
    <property type="term" value="C:mitochondrion"/>
    <property type="evidence" value="ECO:0007669"/>
    <property type="project" value="TreeGrafter"/>
</dbReference>
<dbReference type="InterPro" id="IPR036188">
    <property type="entry name" value="FAD/NAD-bd_sf"/>
</dbReference>
<evidence type="ECO:0000259" key="3">
    <source>
        <dbReference type="Pfam" id="PF01266"/>
    </source>
</evidence>
<dbReference type="Gene3D" id="3.30.9.10">
    <property type="entry name" value="D-Amino Acid Oxidase, subunit A, domain 2"/>
    <property type="match status" value="1"/>
</dbReference>
<evidence type="ECO:0000256" key="1">
    <source>
        <dbReference type="ARBA" id="ARBA00008609"/>
    </source>
</evidence>
<dbReference type="Gene3D" id="2.40.30.110">
    <property type="entry name" value="Aminomethyltransferase beta-barrel domains"/>
    <property type="match status" value="1"/>
</dbReference>
<evidence type="ECO:0000259" key="6">
    <source>
        <dbReference type="Pfam" id="PF16350"/>
    </source>
</evidence>
<dbReference type="Gene3D" id="3.50.50.60">
    <property type="entry name" value="FAD/NAD(P)-binding domain"/>
    <property type="match status" value="1"/>
</dbReference>
<evidence type="ECO:0000313" key="7">
    <source>
        <dbReference type="EMBL" id="CAB4649892.1"/>
    </source>
</evidence>
<keyword evidence="2" id="KW-0472">Membrane</keyword>
<dbReference type="InterPro" id="IPR006222">
    <property type="entry name" value="GCVT_N"/>
</dbReference>
<dbReference type="Pfam" id="PF16350">
    <property type="entry name" value="FAO_M"/>
    <property type="match status" value="1"/>
</dbReference>
<feature type="domain" description="Aminomethyltransferase C-terminal" evidence="5">
    <location>
        <begin position="719"/>
        <end position="798"/>
    </location>
</feature>
<gene>
    <name evidence="7" type="ORF">UFOPK2195_00411</name>
</gene>
<accession>A0A6J6KK13</accession>
<dbReference type="InterPro" id="IPR028896">
    <property type="entry name" value="GcvT/YgfZ/DmdA"/>
</dbReference>
<name>A0A6J6KK13_9ZZZZ</name>
<dbReference type="Pfam" id="PF01571">
    <property type="entry name" value="GCV_T"/>
    <property type="match status" value="1"/>
</dbReference>
<dbReference type="Pfam" id="PF08669">
    <property type="entry name" value="GCV_T_C"/>
    <property type="match status" value="1"/>
</dbReference>
<proteinExistence type="inferred from homology"/>
<dbReference type="Gene3D" id="3.30.1360.120">
    <property type="entry name" value="Probable tRNA modification gtpase trme, domain 1"/>
    <property type="match status" value="1"/>
</dbReference>
<dbReference type="AlphaFoldDB" id="A0A6J6KK13"/>
<dbReference type="SUPFAM" id="SSF103025">
    <property type="entry name" value="Folate-binding domain"/>
    <property type="match status" value="1"/>
</dbReference>
<evidence type="ECO:0000256" key="2">
    <source>
        <dbReference type="SAM" id="Phobius"/>
    </source>
</evidence>
<organism evidence="7">
    <name type="scientific">freshwater metagenome</name>
    <dbReference type="NCBI Taxonomy" id="449393"/>
    <lineage>
        <taxon>unclassified sequences</taxon>
        <taxon>metagenomes</taxon>
        <taxon>ecological metagenomes</taxon>
    </lineage>
</organism>
<feature type="domain" description="FAD dependent oxidoreductase central" evidence="6">
    <location>
        <begin position="367"/>
        <end position="418"/>
    </location>
</feature>
<comment type="similarity">
    <text evidence="1">Belongs to the GcvT family.</text>
</comment>
<reference evidence="7" key="1">
    <citation type="submission" date="2020-05" db="EMBL/GenBank/DDBJ databases">
        <authorList>
            <person name="Chiriac C."/>
            <person name="Salcher M."/>
            <person name="Ghai R."/>
            <person name="Kavagutti S V."/>
        </authorList>
    </citation>
    <scope>NUCLEOTIDE SEQUENCE</scope>
</reference>
<dbReference type="PANTHER" id="PTHR43757">
    <property type="entry name" value="AMINOMETHYLTRANSFERASE"/>
    <property type="match status" value="1"/>
</dbReference>
<dbReference type="InterPro" id="IPR013977">
    <property type="entry name" value="GcvT_C"/>
</dbReference>
<dbReference type="Pfam" id="PF01266">
    <property type="entry name" value="DAO"/>
    <property type="match status" value="1"/>
</dbReference>
<evidence type="ECO:0000259" key="5">
    <source>
        <dbReference type="Pfam" id="PF08669"/>
    </source>
</evidence>
<feature type="domain" description="GCVT N-terminal" evidence="4">
    <location>
        <begin position="423"/>
        <end position="700"/>
    </location>
</feature>
<dbReference type="InterPro" id="IPR027266">
    <property type="entry name" value="TrmE/GcvT-like"/>
</dbReference>
<dbReference type="SUPFAM" id="SSF54373">
    <property type="entry name" value="FAD-linked reductases, C-terminal domain"/>
    <property type="match status" value="1"/>
</dbReference>
<dbReference type="InterPro" id="IPR006076">
    <property type="entry name" value="FAD-dep_OxRdtase"/>
</dbReference>
<feature type="domain" description="FAD dependent oxidoreductase" evidence="3">
    <location>
        <begin position="6"/>
        <end position="364"/>
    </location>
</feature>
<evidence type="ECO:0000259" key="4">
    <source>
        <dbReference type="Pfam" id="PF01571"/>
    </source>
</evidence>
<protein>
    <submittedName>
        <fullName evidence="7">Unannotated protein</fullName>
    </submittedName>
</protein>
<dbReference type="InterPro" id="IPR032503">
    <property type="entry name" value="FAO_M"/>
</dbReference>
<sequence>MSERVKIVIIGGGIAGVSALYHLAEMGCTDVLLLERDELTEGSTWHAAGNVPTYSGSWSIMKVQKYTAELYTKLAKDPDFPINYHVTGSVRLAHSEERMAEFKHVTSMARANGMQYDVLTPAELQKVYPFVETHDLVGALWDPLDGDIDPSQVTQALARAARAKGANIRRHERVTGLQQKPNHEWIVTTDKTTIECEMVLNAAGYRAGEVMALLGRHLPIMTMAHQYLVTEEIPELAALANPLPLLRDPDTSYYLRQERHSYILGPYEWQSTAMWLDGIPDNFAGKLWPAELERLEPQILDAGERVPLIAEAGIARVVNGPIPYAPDGNPYMGPERGLRNFFHCNTFSFGIAQGGGAGKAIAEWMLNGRPEFDIWGIDRRRFKEYATTQYTIDRALEVYQNEYAMGFPFEERPAGRPSYMSPLYDKLKAKGAAFGARGGWERPTYFDPKGEVTDHTLSFFRKNGWRKVVAEECHAARNTVALLDLPGFTKIEVSGPGAFAFLDNIICTKLPKVGRLSLSYALLPDGKLLSELTIARLADDKFYLVGAASSEWHDLDVLEMAMPQDGSVTIKNVTKDYGSLILVGPKAREVLSKVTTTSLENADFPWLSHKIIETSVGTVLALRVNYVGELGWELHAANDQMISLYDQIWSAGEQHGIRDMGIYAVDSLRLDKCYRGWKGDLEIGFSPFDASLDRFVDMNKEFVGKAALVEEKKNGSPYRFVPMTLDVDGDADVPFCAGIFKGDKRIGIATSGGWSFTLNKSVALGYVFPEFEPAGTKLEVEIFGKRVAVTVGAEPLFDPKNDRLRS</sequence>
<dbReference type="PANTHER" id="PTHR43757:SF2">
    <property type="entry name" value="AMINOMETHYLTRANSFERASE, MITOCHONDRIAL"/>
    <property type="match status" value="1"/>
</dbReference>
<dbReference type="SUPFAM" id="SSF101790">
    <property type="entry name" value="Aminomethyltransferase beta-barrel domain"/>
    <property type="match status" value="1"/>
</dbReference>
<dbReference type="SUPFAM" id="SSF51905">
    <property type="entry name" value="FAD/NAD(P)-binding domain"/>
    <property type="match status" value="1"/>
</dbReference>